<dbReference type="EMBL" id="CP012605">
    <property type="protein sequence ID" value="ANH75053.1"/>
    <property type="molecule type" value="Genomic_DNA"/>
</dbReference>
<proteinExistence type="predicted"/>
<evidence type="ECO:0000256" key="1">
    <source>
        <dbReference type="SAM" id="MobiDB-lite"/>
    </source>
</evidence>
<reference evidence="2 3" key="1">
    <citation type="submission" date="2015-09" db="EMBL/GenBank/DDBJ databases">
        <authorList>
            <person name="Xu Y."/>
            <person name="Nagy A."/>
            <person name="Liu N.T."/>
            <person name="Nou X."/>
        </authorList>
    </citation>
    <scope>NUCLEOTIDE SEQUENCE [LARGE SCALE GENOMIC DNA]</scope>
    <source>
        <strain evidence="2 3">FC1138</strain>
    </source>
</reference>
<organism evidence="2 3">
    <name type="scientific">Ralstonia insidiosa</name>
    <dbReference type="NCBI Taxonomy" id="190721"/>
    <lineage>
        <taxon>Bacteria</taxon>
        <taxon>Pseudomonadati</taxon>
        <taxon>Pseudomonadota</taxon>
        <taxon>Betaproteobacteria</taxon>
        <taxon>Burkholderiales</taxon>
        <taxon>Burkholderiaceae</taxon>
        <taxon>Ralstonia</taxon>
    </lineage>
</organism>
<gene>
    <name evidence="2" type="ORF">ACS15_3847</name>
</gene>
<evidence type="ECO:0000313" key="3">
    <source>
        <dbReference type="Proteomes" id="UP000077927"/>
    </source>
</evidence>
<evidence type="ECO:0000313" key="2">
    <source>
        <dbReference type="EMBL" id="ANH75053.1"/>
    </source>
</evidence>
<dbReference type="Proteomes" id="UP000077927">
    <property type="component" value="Chromosome 1"/>
</dbReference>
<dbReference type="AlphaFoldDB" id="A0AAC9BJ31"/>
<dbReference type="KEGG" id="rin:ACS15_3847"/>
<feature type="region of interest" description="Disordered" evidence="1">
    <location>
        <begin position="1"/>
        <end position="44"/>
    </location>
</feature>
<protein>
    <submittedName>
        <fullName evidence="2">Uncharacterized protein</fullName>
    </submittedName>
</protein>
<accession>A0AAC9BJ31</accession>
<sequence length="44" mass="4532">MCTGGGRLLTRLGHRGFGKSAQQGQATGPLHEGSTGWRIAVSHG</sequence>
<name>A0AAC9BJ31_9RALS</name>